<dbReference type="Pfam" id="PF07683">
    <property type="entry name" value="CobW_C"/>
    <property type="match status" value="1"/>
</dbReference>
<evidence type="ECO:0000256" key="4">
    <source>
        <dbReference type="ARBA" id="ARBA00034320"/>
    </source>
</evidence>
<organism evidence="8 9">
    <name type="scientific">Staphylococcus auricularis</name>
    <dbReference type="NCBI Taxonomy" id="29379"/>
    <lineage>
        <taxon>Bacteria</taxon>
        <taxon>Bacillati</taxon>
        <taxon>Bacillota</taxon>
        <taxon>Bacilli</taxon>
        <taxon>Bacillales</taxon>
        <taxon>Staphylococcaceae</taxon>
        <taxon>Staphylococcus</taxon>
    </lineage>
</organism>
<dbReference type="InterPro" id="IPR011629">
    <property type="entry name" value="CobW-like_C"/>
</dbReference>
<proteinExistence type="inferred from homology"/>
<evidence type="ECO:0000256" key="3">
    <source>
        <dbReference type="ARBA" id="ARBA00023186"/>
    </source>
</evidence>
<dbReference type="InterPro" id="IPR036627">
    <property type="entry name" value="CobW-likC_sf"/>
</dbReference>
<evidence type="ECO:0000259" key="6">
    <source>
        <dbReference type="SMART" id="SM00833"/>
    </source>
</evidence>
<sequence>MKKTIDKSLSISIITGFLGSGKTSFLNHYIKGLLKNNEKPAIIVNEFGDFNVDGHLVNGDIETATILNGCVCCELNQDLVQQLNIFNKRGDIDHIIIEATGIAEPLEIIAACQDPSIVNDIEQPFVITLIDALRYVKRDQYTSSVNGLMERQIKYGDLLLVNKMDLITEQDQEALQNIKQLNPTAHYIETTYGQISDTEWSQTQDHAQLSHTHHHSHHGVNSMKYTFTGPIQRQLFNQFILRLPENVLRLKGFVSFKDQPETVYTFQFSGLFPEYEVIDADVPLTVVLIGEQLDEDRLRNQLDMLQFT</sequence>
<dbReference type="GeneID" id="64982855"/>
<dbReference type="RefSeq" id="WP_059108099.1">
    <property type="nucleotide sequence ID" value="NZ_AP024589.1"/>
</dbReference>
<protein>
    <submittedName>
        <fullName evidence="8">GTP-binding protein</fullName>
    </submittedName>
</protein>
<dbReference type="EMBL" id="JAUHQC010000015">
    <property type="protein sequence ID" value="MDN4534086.1"/>
    <property type="molecule type" value="Genomic_DNA"/>
</dbReference>
<feature type="domain" description="CobW C-terminal" evidence="6">
    <location>
        <begin position="220"/>
        <end position="306"/>
    </location>
</feature>
<dbReference type="SUPFAM" id="SSF52540">
    <property type="entry name" value="P-loop containing nucleoside triphosphate hydrolases"/>
    <property type="match status" value="1"/>
</dbReference>
<dbReference type="GO" id="GO:0000166">
    <property type="term" value="F:nucleotide binding"/>
    <property type="evidence" value="ECO:0007669"/>
    <property type="project" value="UniProtKB-KW"/>
</dbReference>
<dbReference type="InterPro" id="IPR027417">
    <property type="entry name" value="P-loop_NTPase"/>
</dbReference>
<dbReference type="InterPro" id="IPR051316">
    <property type="entry name" value="Zinc-reg_GTPase_activator"/>
</dbReference>
<dbReference type="GO" id="GO:0005737">
    <property type="term" value="C:cytoplasm"/>
    <property type="evidence" value="ECO:0007669"/>
    <property type="project" value="TreeGrafter"/>
</dbReference>
<dbReference type="Proteomes" id="UP001171687">
    <property type="component" value="Unassembled WGS sequence"/>
</dbReference>
<keyword evidence="1" id="KW-0547">Nucleotide-binding</keyword>
<dbReference type="CDD" id="cd03112">
    <property type="entry name" value="CobW-like"/>
    <property type="match status" value="1"/>
</dbReference>
<evidence type="ECO:0000256" key="1">
    <source>
        <dbReference type="ARBA" id="ARBA00022741"/>
    </source>
</evidence>
<comment type="similarity">
    <text evidence="4">Belongs to the SIMIBI class G3E GTPase family. ZNG1 subfamily.</text>
</comment>
<dbReference type="Pfam" id="PF02492">
    <property type="entry name" value="cobW"/>
    <property type="match status" value="1"/>
</dbReference>
<dbReference type="AlphaFoldDB" id="A0AAP8PQ53"/>
<dbReference type="GO" id="GO:0016787">
    <property type="term" value="F:hydrolase activity"/>
    <property type="evidence" value="ECO:0007669"/>
    <property type="project" value="UniProtKB-KW"/>
</dbReference>
<dbReference type="SMART" id="SM00833">
    <property type="entry name" value="CobW_C"/>
    <property type="match status" value="1"/>
</dbReference>
<reference evidence="7" key="2">
    <citation type="submission" date="2023-07" db="EMBL/GenBank/DDBJ databases">
        <title>Evaluation of the beneficial properties of pineapple isolates.</title>
        <authorList>
            <person name="Adefiranye O."/>
        </authorList>
    </citation>
    <scope>NUCLEOTIDE SEQUENCE</scope>
    <source>
        <strain evidence="7">PAPLE_T1</strain>
    </source>
</reference>
<evidence type="ECO:0000256" key="5">
    <source>
        <dbReference type="ARBA" id="ARBA00049117"/>
    </source>
</evidence>
<dbReference type="Gene3D" id="3.30.1220.10">
    <property type="entry name" value="CobW-like, C-terminal domain"/>
    <property type="match status" value="1"/>
</dbReference>
<dbReference type="PANTHER" id="PTHR13748:SF62">
    <property type="entry name" value="COBW DOMAIN-CONTAINING PROTEIN"/>
    <property type="match status" value="1"/>
</dbReference>
<dbReference type="Gene3D" id="3.40.50.300">
    <property type="entry name" value="P-loop containing nucleotide triphosphate hydrolases"/>
    <property type="match status" value="1"/>
</dbReference>
<reference evidence="8 9" key="1">
    <citation type="submission" date="2017-08" db="EMBL/GenBank/DDBJ databases">
        <title>Draft genome sequences of 64 type strains of genus Staph aureus.</title>
        <authorList>
            <person name="Cole K."/>
            <person name="Golubchik T."/>
            <person name="Russell J."/>
            <person name="Foster D."/>
            <person name="Llewelyn M."/>
            <person name="Wilson D."/>
            <person name="Crook D."/>
            <person name="Paul J."/>
        </authorList>
    </citation>
    <scope>NUCLEOTIDE SEQUENCE [LARGE SCALE GENOMIC DNA]</scope>
    <source>
        <strain evidence="8 9">NCTC 12101</strain>
    </source>
</reference>
<evidence type="ECO:0000313" key="8">
    <source>
        <dbReference type="EMBL" id="PNZ68333.1"/>
    </source>
</evidence>
<gene>
    <name evidence="8" type="ORF">CD158_03745</name>
    <name evidence="7" type="ORF">QYH67_11045</name>
</gene>
<name>A0AAP8PQ53_9STAP</name>
<evidence type="ECO:0000313" key="9">
    <source>
        <dbReference type="Proteomes" id="UP000242470"/>
    </source>
</evidence>
<comment type="caution">
    <text evidence="8">The sequence shown here is derived from an EMBL/GenBank/DDBJ whole genome shotgun (WGS) entry which is preliminary data.</text>
</comment>
<comment type="catalytic activity">
    <reaction evidence="5">
        <text>GTP + H2O = GDP + phosphate + H(+)</text>
        <dbReference type="Rhea" id="RHEA:19669"/>
        <dbReference type="ChEBI" id="CHEBI:15377"/>
        <dbReference type="ChEBI" id="CHEBI:15378"/>
        <dbReference type="ChEBI" id="CHEBI:37565"/>
        <dbReference type="ChEBI" id="CHEBI:43474"/>
        <dbReference type="ChEBI" id="CHEBI:58189"/>
    </reaction>
    <physiologicalReaction direction="left-to-right" evidence="5">
        <dbReference type="Rhea" id="RHEA:19670"/>
    </physiologicalReaction>
</comment>
<keyword evidence="2" id="KW-0378">Hydrolase</keyword>
<keyword evidence="3" id="KW-0143">Chaperone</keyword>
<dbReference type="PANTHER" id="PTHR13748">
    <property type="entry name" value="COBW-RELATED"/>
    <property type="match status" value="1"/>
</dbReference>
<dbReference type="Proteomes" id="UP000242470">
    <property type="component" value="Unassembled WGS sequence"/>
</dbReference>
<evidence type="ECO:0000313" key="7">
    <source>
        <dbReference type="EMBL" id="MDN4534086.1"/>
    </source>
</evidence>
<accession>A0AAP8PQ53</accession>
<dbReference type="EMBL" id="PPQW01000018">
    <property type="protein sequence ID" value="PNZ68333.1"/>
    <property type="molecule type" value="Genomic_DNA"/>
</dbReference>
<dbReference type="InterPro" id="IPR003495">
    <property type="entry name" value="CobW/HypB/UreG_nucleotide-bd"/>
</dbReference>
<evidence type="ECO:0000256" key="2">
    <source>
        <dbReference type="ARBA" id="ARBA00022801"/>
    </source>
</evidence>
<dbReference type="SUPFAM" id="SSF90002">
    <property type="entry name" value="Hypothetical protein YjiA, C-terminal domain"/>
    <property type="match status" value="1"/>
</dbReference>